<dbReference type="GO" id="GO:0005737">
    <property type="term" value="C:cytoplasm"/>
    <property type="evidence" value="ECO:0007669"/>
    <property type="project" value="TreeGrafter"/>
</dbReference>
<dbReference type="Gene3D" id="2.40.110.10">
    <property type="entry name" value="Butyryl-CoA Dehydrogenase, subunit A, domain 2"/>
    <property type="match status" value="1"/>
</dbReference>
<evidence type="ECO:0000256" key="1">
    <source>
        <dbReference type="ARBA" id="ARBA00001974"/>
    </source>
</evidence>
<feature type="domain" description="Acyl-CoA dehydrogenase/oxidase N-terminal" evidence="12">
    <location>
        <begin position="8"/>
        <end position="119"/>
    </location>
</feature>
<dbReference type="Pfam" id="PF00441">
    <property type="entry name" value="Acyl-CoA_dh_1"/>
    <property type="match status" value="1"/>
</dbReference>
<dbReference type="Gene3D" id="1.20.140.10">
    <property type="entry name" value="Butyryl-CoA Dehydrogenase, subunit A, domain 3"/>
    <property type="match status" value="1"/>
</dbReference>
<organism evidence="13 14">
    <name type="scientific">Piscinibacter koreensis</name>
    <dbReference type="NCBI Taxonomy" id="2742824"/>
    <lineage>
        <taxon>Bacteria</taxon>
        <taxon>Pseudomonadati</taxon>
        <taxon>Pseudomonadota</taxon>
        <taxon>Betaproteobacteria</taxon>
        <taxon>Burkholderiales</taxon>
        <taxon>Sphaerotilaceae</taxon>
        <taxon>Piscinibacter</taxon>
    </lineage>
</organism>
<evidence type="ECO:0000256" key="7">
    <source>
        <dbReference type="ARBA" id="ARBA00037085"/>
    </source>
</evidence>
<accession>A0A7Y6NSQ2</accession>
<dbReference type="GO" id="GO:0050660">
    <property type="term" value="F:flavin adenine dinucleotide binding"/>
    <property type="evidence" value="ECO:0007669"/>
    <property type="project" value="InterPro"/>
</dbReference>
<dbReference type="SUPFAM" id="SSF56645">
    <property type="entry name" value="Acyl-CoA dehydrogenase NM domain-like"/>
    <property type="match status" value="1"/>
</dbReference>
<evidence type="ECO:0000256" key="3">
    <source>
        <dbReference type="ARBA" id="ARBA00009347"/>
    </source>
</evidence>
<dbReference type="InterPro" id="IPR037069">
    <property type="entry name" value="AcylCoA_DH/ox_N_sf"/>
</dbReference>
<name>A0A7Y6NSQ2_9BURK</name>
<proteinExistence type="inferred from homology"/>
<evidence type="ECO:0000256" key="9">
    <source>
        <dbReference type="ARBA" id="ARBA00042660"/>
    </source>
</evidence>
<dbReference type="RefSeq" id="WP_176071453.1">
    <property type="nucleotide sequence ID" value="NZ_JABWMJ010000014.1"/>
</dbReference>
<evidence type="ECO:0000256" key="5">
    <source>
        <dbReference type="ARBA" id="ARBA00022827"/>
    </source>
</evidence>
<comment type="pathway">
    <text evidence="2">Siderophore biosynthesis; mycobactin biosynthesis.</text>
</comment>
<dbReference type="AlphaFoldDB" id="A0A7Y6NSQ2"/>
<protein>
    <recommendedName>
        <fullName evidence="8">Acyl-[acyl-carrier-protein] dehydrogenase MbtN</fullName>
    </recommendedName>
    <alternativeName>
        <fullName evidence="9">Mycobactin synthase protein N</fullName>
    </alternativeName>
</protein>
<keyword evidence="4" id="KW-0285">Flavoprotein</keyword>
<reference evidence="13 14" key="1">
    <citation type="submission" date="2020-06" db="EMBL/GenBank/DDBJ databases">
        <title>Schlegella sp. ID0723 isolated from air conditioner.</title>
        <authorList>
            <person name="Kim D.Y."/>
            <person name="Kim D.-U."/>
        </authorList>
    </citation>
    <scope>NUCLEOTIDE SEQUENCE [LARGE SCALE GENOMIC DNA]</scope>
    <source>
        <strain evidence="13 14">ID0723</strain>
    </source>
</reference>
<dbReference type="GO" id="GO:0033539">
    <property type="term" value="P:fatty acid beta-oxidation using acyl-CoA dehydrogenase"/>
    <property type="evidence" value="ECO:0007669"/>
    <property type="project" value="TreeGrafter"/>
</dbReference>
<dbReference type="Gene3D" id="1.10.540.10">
    <property type="entry name" value="Acyl-CoA dehydrogenase/oxidase, N-terminal domain"/>
    <property type="match status" value="1"/>
</dbReference>
<comment type="caution">
    <text evidence="13">The sequence shown here is derived from an EMBL/GenBank/DDBJ whole genome shotgun (WGS) entry which is preliminary data.</text>
</comment>
<evidence type="ECO:0000313" key="14">
    <source>
        <dbReference type="Proteomes" id="UP000529637"/>
    </source>
</evidence>
<dbReference type="InterPro" id="IPR009100">
    <property type="entry name" value="AcylCoA_DH/oxidase_NM_dom_sf"/>
</dbReference>
<dbReference type="GO" id="GO:0003995">
    <property type="term" value="F:acyl-CoA dehydrogenase activity"/>
    <property type="evidence" value="ECO:0007669"/>
    <property type="project" value="InterPro"/>
</dbReference>
<dbReference type="InterPro" id="IPR046373">
    <property type="entry name" value="Acyl-CoA_Oxase/DH_mid-dom_sf"/>
</dbReference>
<dbReference type="PANTHER" id="PTHR48083:SF20">
    <property type="entry name" value="LONG-CHAIN SPECIFIC ACYL-COA DEHYDROGENASE, MITOCHONDRIAL"/>
    <property type="match status" value="1"/>
</dbReference>
<keyword evidence="6" id="KW-0560">Oxidoreductase</keyword>
<sequence>MLQRPLFTAEHDLFREQVRRFIEREVVPHHARWEAEGIVPRSVWRAAGEAGLLCPAIPEAYGGGGGSRLHSAVLIEEVARAGASGIGFGLHSDIVAPYILAYGSEEQKRRWLPPMARGEVIGAIAMTEPGAGSDLQAVRATALRDGEELVINGQKTFITNGQNADLVIVVAKTDPSAGAKGTSLVLVETDRAGFKRGRNLEKIGMKAQDTSELFFDGVRVPASNILGGEGKGFILLMQELAWERMQIAIGAVAGAEAALQWTLDYTKERKAFGQRVIDFQHNRFRLAEWKTQTQVMRVFVDRLMDELLRGQLDAATAAMAKYWTTDLHCRLLDDCLQMFGGFGYMWEYPIARAYADARVSRIYGGTNEIMKEIVSRTL</sequence>
<gene>
    <name evidence="13" type="ORF">HQN59_22855</name>
</gene>
<dbReference type="Proteomes" id="UP000529637">
    <property type="component" value="Unassembled WGS sequence"/>
</dbReference>
<dbReference type="InterPro" id="IPR036250">
    <property type="entry name" value="AcylCo_DH-like_C"/>
</dbReference>
<feature type="domain" description="Acyl-CoA dehydrogenase/oxidase C-terminal" evidence="10">
    <location>
        <begin position="230"/>
        <end position="377"/>
    </location>
</feature>
<evidence type="ECO:0000313" key="13">
    <source>
        <dbReference type="EMBL" id="NUZ08593.1"/>
    </source>
</evidence>
<dbReference type="PANTHER" id="PTHR48083">
    <property type="entry name" value="MEDIUM-CHAIN SPECIFIC ACYL-COA DEHYDROGENASE, MITOCHONDRIAL-RELATED"/>
    <property type="match status" value="1"/>
</dbReference>
<evidence type="ECO:0000256" key="4">
    <source>
        <dbReference type="ARBA" id="ARBA00022630"/>
    </source>
</evidence>
<feature type="domain" description="Acyl-CoA oxidase/dehydrogenase middle" evidence="11">
    <location>
        <begin position="123"/>
        <end position="218"/>
    </location>
</feature>
<evidence type="ECO:0000259" key="12">
    <source>
        <dbReference type="Pfam" id="PF02771"/>
    </source>
</evidence>
<comment type="similarity">
    <text evidence="3">Belongs to the acyl-CoA dehydrogenase family.</text>
</comment>
<dbReference type="EMBL" id="JABWMJ010000014">
    <property type="protein sequence ID" value="NUZ08593.1"/>
    <property type="molecule type" value="Genomic_DNA"/>
</dbReference>
<dbReference type="SUPFAM" id="SSF47203">
    <property type="entry name" value="Acyl-CoA dehydrogenase C-terminal domain-like"/>
    <property type="match status" value="1"/>
</dbReference>
<evidence type="ECO:0000256" key="2">
    <source>
        <dbReference type="ARBA" id="ARBA00005102"/>
    </source>
</evidence>
<dbReference type="InterPro" id="IPR013786">
    <property type="entry name" value="AcylCoA_DH/ox_N"/>
</dbReference>
<dbReference type="PROSITE" id="PS00073">
    <property type="entry name" value="ACYL_COA_DH_2"/>
    <property type="match status" value="1"/>
</dbReference>
<keyword evidence="14" id="KW-1185">Reference proteome</keyword>
<comment type="cofactor">
    <cofactor evidence="1">
        <name>FAD</name>
        <dbReference type="ChEBI" id="CHEBI:57692"/>
    </cofactor>
</comment>
<dbReference type="FunFam" id="1.10.540.10:FF:000009">
    <property type="entry name" value="Probable acyl-CoA dehydrogenase"/>
    <property type="match status" value="1"/>
</dbReference>
<dbReference type="InterPro" id="IPR006089">
    <property type="entry name" value="Acyl-CoA_DH_CS"/>
</dbReference>
<dbReference type="InterPro" id="IPR050741">
    <property type="entry name" value="Acyl-CoA_dehydrogenase"/>
</dbReference>
<evidence type="ECO:0000259" key="11">
    <source>
        <dbReference type="Pfam" id="PF02770"/>
    </source>
</evidence>
<dbReference type="FunFam" id="2.40.110.10:FF:000002">
    <property type="entry name" value="Acyl-CoA dehydrogenase fadE12"/>
    <property type="match status" value="1"/>
</dbReference>
<dbReference type="PROSITE" id="PS00072">
    <property type="entry name" value="ACYL_COA_DH_1"/>
    <property type="match status" value="1"/>
</dbReference>
<comment type="function">
    <text evidence="7">Catalyzes the dehydrogenation at the alpha-beta position of ACP-bound acyl chains. This results in the introduction of a double bond in the lipidic chain, which is further transferred to the epsilon-amino group of lysine residue in the mycobactin core by MbtK.</text>
</comment>
<keyword evidence="5" id="KW-0274">FAD</keyword>
<dbReference type="Pfam" id="PF02771">
    <property type="entry name" value="Acyl-CoA_dh_N"/>
    <property type="match status" value="1"/>
</dbReference>
<dbReference type="Pfam" id="PF02770">
    <property type="entry name" value="Acyl-CoA_dh_M"/>
    <property type="match status" value="1"/>
</dbReference>
<dbReference type="InterPro" id="IPR009075">
    <property type="entry name" value="AcylCo_DH/oxidase_C"/>
</dbReference>
<evidence type="ECO:0000259" key="10">
    <source>
        <dbReference type="Pfam" id="PF00441"/>
    </source>
</evidence>
<dbReference type="FunFam" id="1.20.140.10:FF:000001">
    <property type="entry name" value="Acyl-CoA dehydrogenase"/>
    <property type="match status" value="1"/>
</dbReference>
<evidence type="ECO:0000256" key="8">
    <source>
        <dbReference type="ARBA" id="ARBA00040394"/>
    </source>
</evidence>
<evidence type="ECO:0000256" key="6">
    <source>
        <dbReference type="ARBA" id="ARBA00023002"/>
    </source>
</evidence>
<dbReference type="InterPro" id="IPR006091">
    <property type="entry name" value="Acyl-CoA_Oxase/DH_mid-dom"/>
</dbReference>